<gene>
    <name evidence="1" type="ORF">HNP98_003249</name>
</gene>
<keyword evidence="2" id="KW-1185">Reference proteome</keyword>
<dbReference type="Proteomes" id="UP000779507">
    <property type="component" value="Unassembled WGS sequence"/>
</dbReference>
<evidence type="ECO:0000313" key="1">
    <source>
        <dbReference type="EMBL" id="NRT20408.1"/>
    </source>
</evidence>
<proteinExistence type="predicted"/>
<name>A0ABX2FT95_9BACT</name>
<accession>A0ABX2FT95</accession>
<protein>
    <submittedName>
        <fullName evidence="1">Transcriptional regulator</fullName>
    </submittedName>
</protein>
<evidence type="ECO:0000313" key="2">
    <source>
        <dbReference type="Proteomes" id="UP000779507"/>
    </source>
</evidence>
<organism evidence="1 2">
    <name type="scientific">Hymenobacter caeli</name>
    <dbReference type="NCBI Taxonomy" id="2735894"/>
    <lineage>
        <taxon>Bacteria</taxon>
        <taxon>Pseudomonadati</taxon>
        <taxon>Bacteroidota</taxon>
        <taxon>Cytophagia</taxon>
        <taxon>Cytophagales</taxon>
        <taxon>Hymenobacteraceae</taxon>
        <taxon>Hymenobacter</taxon>
    </lineage>
</organism>
<dbReference type="EMBL" id="JABSNP010000016">
    <property type="protein sequence ID" value="NRT20408.1"/>
    <property type="molecule type" value="Genomic_DNA"/>
</dbReference>
<dbReference type="RefSeq" id="WP_173811179.1">
    <property type="nucleotide sequence ID" value="NZ_JABSNP010000016.1"/>
</dbReference>
<comment type="caution">
    <text evidence="1">The sequence shown here is derived from an EMBL/GenBank/DDBJ whole genome shotgun (WGS) entry which is preliminary data.</text>
</comment>
<sequence length="60" mass="6942">MITKDNLITSLQDLPDKFTLDELFDRAILLEKIDRAMAQVAAGEVYTTEEARQKLKEWSK</sequence>
<reference evidence="1 2" key="1">
    <citation type="submission" date="2020-05" db="EMBL/GenBank/DDBJ databases">
        <title>Genomic Encyclopedia of Type Strains, Phase IV (KMG-V): Genome sequencing to study the core and pangenomes of soil and plant-associated prokaryotes.</title>
        <authorList>
            <person name="Whitman W."/>
        </authorList>
    </citation>
    <scope>NUCLEOTIDE SEQUENCE [LARGE SCALE GENOMIC DNA]</scope>
    <source>
        <strain evidence="1 2">9A</strain>
    </source>
</reference>